<dbReference type="Pfam" id="PF04480">
    <property type="entry name" value="DUF559"/>
    <property type="match status" value="1"/>
</dbReference>
<dbReference type="RefSeq" id="WP_239261967.1">
    <property type="nucleotide sequence ID" value="NZ_JAKRCV010000004.1"/>
</dbReference>
<dbReference type="Proteomes" id="UP001521931">
    <property type="component" value="Unassembled WGS sequence"/>
</dbReference>
<dbReference type="SUPFAM" id="SSF52980">
    <property type="entry name" value="Restriction endonuclease-like"/>
    <property type="match status" value="1"/>
</dbReference>
<dbReference type="InterPro" id="IPR007569">
    <property type="entry name" value="DUF559"/>
</dbReference>
<feature type="domain" description="DUF559" evidence="2">
    <location>
        <begin position="230"/>
        <end position="292"/>
    </location>
</feature>
<protein>
    <submittedName>
        <fullName evidence="3">Endonuclease domain-containing protein</fullName>
    </submittedName>
</protein>
<name>A0ABS9PYS2_9MICO</name>
<evidence type="ECO:0000256" key="1">
    <source>
        <dbReference type="SAM" id="MobiDB-lite"/>
    </source>
</evidence>
<dbReference type="EMBL" id="JAKRCV010000004">
    <property type="protein sequence ID" value="MCG7320766.1"/>
    <property type="molecule type" value="Genomic_DNA"/>
</dbReference>
<dbReference type="Gene3D" id="3.40.960.10">
    <property type="entry name" value="VSR Endonuclease"/>
    <property type="match status" value="1"/>
</dbReference>
<dbReference type="GO" id="GO:0004519">
    <property type="term" value="F:endonuclease activity"/>
    <property type="evidence" value="ECO:0007669"/>
    <property type="project" value="UniProtKB-KW"/>
</dbReference>
<comment type="caution">
    <text evidence="3">The sequence shown here is derived from an EMBL/GenBank/DDBJ whole genome shotgun (WGS) entry which is preliminary data.</text>
</comment>
<sequence>MTSNASIPAALDGMLFFTTSAALRSGMSRYAISQLDHPHHGVVGRRMPMTILEDAQALALVLPSDCGFTHWSAAWLLGLGLPARWTASPRPRLDVGRHGGTPPRHRTVRGHRLSSSDIPTVVVPGLDRRVIAPEHLFRQLADSMSHTDLVVLRDAICSWKSNRSVEDLDSGLSIRSPGLVAARSARAEVRAGTNSVMESRLRQDFAREGLPEPELNVPIADGAGRVLAYVDFLWRAERLVVEYNGAHHFASAEQRVADESRRNLLERMGYRVIIVNKTDYFQHHADTMRAVREALADQRARVSA</sequence>
<evidence type="ECO:0000259" key="2">
    <source>
        <dbReference type="Pfam" id="PF04480"/>
    </source>
</evidence>
<organism evidence="3 4">
    <name type="scientific">Arsenicicoccus bolidensis</name>
    <dbReference type="NCBI Taxonomy" id="229480"/>
    <lineage>
        <taxon>Bacteria</taxon>
        <taxon>Bacillati</taxon>
        <taxon>Actinomycetota</taxon>
        <taxon>Actinomycetes</taxon>
        <taxon>Micrococcales</taxon>
        <taxon>Intrasporangiaceae</taxon>
        <taxon>Arsenicicoccus</taxon>
    </lineage>
</organism>
<proteinExistence type="predicted"/>
<accession>A0ABS9PYS2</accession>
<feature type="compositionally biased region" description="Basic residues" evidence="1">
    <location>
        <begin position="103"/>
        <end position="112"/>
    </location>
</feature>
<keyword evidence="3" id="KW-0540">Nuclease</keyword>
<keyword evidence="3" id="KW-0378">Hydrolase</keyword>
<keyword evidence="4" id="KW-1185">Reference proteome</keyword>
<evidence type="ECO:0000313" key="4">
    <source>
        <dbReference type="Proteomes" id="UP001521931"/>
    </source>
</evidence>
<gene>
    <name evidence="3" type="ORF">MHL29_02500</name>
</gene>
<feature type="region of interest" description="Disordered" evidence="1">
    <location>
        <begin position="92"/>
        <end position="113"/>
    </location>
</feature>
<dbReference type="InterPro" id="IPR011335">
    <property type="entry name" value="Restrct_endonuc-II-like"/>
</dbReference>
<reference evidence="3 4" key="1">
    <citation type="submission" date="2022-02" db="EMBL/GenBank/DDBJ databases">
        <title>Uncovering new skin microbiome diversity through culturing and metagenomics.</title>
        <authorList>
            <person name="Conlan S."/>
            <person name="Deming C."/>
            <person name="Nisc Comparative Sequencing Program N."/>
            <person name="Segre J.A."/>
        </authorList>
    </citation>
    <scope>NUCLEOTIDE SEQUENCE [LARGE SCALE GENOMIC DNA]</scope>
    <source>
        <strain evidence="3 4">ACRQZ</strain>
    </source>
</reference>
<evidence type="ECO:0000313" key="3">
    <source>
        <dbReference type="EMBL" id="MCG7320766.1"/>
    </source>
</evidence>
<keyword evidence="3" id="KW-0255">Endonuclease</keyword>